<evidence type="ECO:0000313" key="2">
    <source>
        <dbReference type="EMBL" id="OSX79437.1"/>
    </source>
</evidence>
<feature type="region of interest" description="Disordered" evidence="1">
    <location>
        <begin position="228"/>
        <end position="258"/>
    </location>
</feature>
<sequence length="331" mass="33949">MVSNGSAYSKVAMATQVGGGGSPPLHSVSGAAGGSGIARAGATVVFKAPRRSGVGAAATNGADDRVGLPAAVWQGASAPTTTPPRSTRTEGGRETVVGDEGVIEAVVDHIACRHESIWRGAPVVAPTTVRAAVMRAGSRTGMRGLRTPGGAVKTGAPVRVPVVGVVPAFGFSPSPSSSFPQAAAAGVDALTCVEQGMPVDRATLLELATSTEQITLTEQDVYEFVDAMGGAPDWADDGDDEDSGIDESDVDDVTDEDEEEEQAEFERAASALIARLGAAHRQVVQVGGLLKQTAAENKVMRDLLPRLQHSPNDVAVNITGHAEHHHQSPTL</sequence>
<dbReference type="EMBL" id="KV918791">
    <property type="protein sequence ID" value="OSX79437.1"/>
    <property type="molecule type" value="Genomic_DNA"/>
</dbReference>
<feature type="compositionally biased region" description="Acidic residues" evidence="1">
    <location>
        <begin position="234"/>
        <end position="258"/>
    </location>
</feature>
<protein>
    <submittedName>
        <fullName evidence="2">Uncharacterized protein</fullName>
    </submittedName>
</protein>
<organism evidence="2 3">
    <name type="scientific">Porphyra umbilicalis</name>
    <name type="common">Purple laver</name>
    <name type="synonym">Red alga</name>
    <dbReference type="NCBI Taxonomy" id="2786"/>
    <lineage>
        <taxon>Eukaryota</taxon>
        <taxon>Rhodophyta</taxon>
        <taxon>Bangiophyceae</taxon>
        <taxon>Bangiales</taxon>
        <taxon>Bangiaceae</taxon>
        <taxon>Porphyra</taxon>
    </lineage>
</organism>
<keyword evidence="3" id="KW-1185">Reference proteome</keyword>
<evidence type="ECO:0000256" key="1">
    <source>
        <dbReference type="SAM" id="MobiDB-lite"/>
    </source>
</evidence>
<reference evidence="2 3" key="1">
    <citation type="submission" date="2017-03" db="EMBL/GenBank/DDBJ databases">
        <title>WGS assembly of Porphyra umbilicalis.</title>
        <authorList>
            <person name="Brawley S.H."/>
            <person name="Blouin N.A."/>
            <person name="Ficko-Blean E."/>
            <person name="Wheeler G.L."/>
            <person name="Lohr M."/>
            <person name="Goodson H.V."/>
            <person name="Jenkins J.W."/>
            <person name="Blaby-Haas C.E."/>
            <person name="Helliwell K.E."/>
            <person name="Chan C."/>
            <person name="Marriage T."/>
            <person name="Bhattacharya D."/>
            <person name="Klein A.S."/>
            <person name="Badis Y."/>
            <person name="Brodie J."/>
            <person name="Cao Y."/>
            <person name="Collen J."/>
            <person name="Dittami S.M."/>
            <person name="Gachon C.M."/>
            <person name="Green B.R."/>
            <person name="Karpowicz S."/>
            <person name="Kim J.W."/>
            <person name="Kudahl U."/>
            <person name="Lin S."/>
            <person name="Michel G."/>
            <person name="Mittag M."/>
            <person name="Olson B.J."/>
            <person name="Pangilinan J."/>
            <person name="Peng Y."/>
            <person name="Qiu H."/>
            <person name="Shu S."/>
            <person name="Singer J.T."/>
            <person name="Smith A.G."/>
            <person name="Sprecher B.N."/>
            <person name="Wagner V."/>
            <person name="Wang W."/>
            <person name="Wang Z.-Y."/>
            <person name="Yan J."/>
            <person name="Yarish C."/>
            <person name="Zoeuner-Riek S."/>
            <person name="Zhuang Y."/>
            <person name="Zou Y."/>
            <person name="Lindquist E.A."/>
            <person name="Grimwood J."/>
            <person name="Barry K."/>
            <person name="Rokhsar D.S."/>
            <person name="Schmutz J."/>
            <person name="Stiller J.W."/>
            <person name="Grossman A.R."/>
            <person name="Prochnik S.E."/>
        </authorList>
    </citation>
    <scope>NUCLEOTIDE SEQUENCE [LARGE SCALE GENOMIC DNA]</scope>
    <source>
        <strain evidence="2">4086291</strain>
    </source>
</reference>
<dbReference type="Proteomes" id="UP000218209">
    <property type="component" value="Unassembled WGS sequence"/>
</dbReference>
<proteinExistence type="predicted"/>
<evidence type="ECO:0000313" key="3">
    <source>
        <dbReference type="Proteomes" id="UP000218209"/>
    </source>
</evidence>
<name>A0A1X6PF11_PORUM</name>
<dbReference type="AlphaFoldDB" id="A0A1X6PF11"/>
<gene>
    <name evidence="2" type="ORF">BU14_0077s0057</name>
</gene>
<accession>A0A1X6PF11</accession>